<evidence type="ECO:0000313" key="1">
    <source>
        <dbReference type="EMBL" id="TKK84976.1"/>
    </source>
</evidence>
<evidence type="ECO:0008006" key="3">
    <source>
        <dbReference type="Google" id="ProtNLM"/>
    </source>
</evidence>
<dbReference type="InterPro" id="IPR013815">
    <property type="entry name" value="ATP_grasp_subdomain_1"/>
</dbReference>
<dbReference type="EMBL" id="SZQA01000031">
    <property type="protein sequence ID" value="TKK84976.1"/>
    <property type="molecule type" value="Genomic_DNA"/>
</dbReference>
<dbReference type="Gene3D" id="3.30.1490.20">
    <property type="entry name" value="ATP-grasp fold, A domain"/>
    <property type="match status" value="1"/>
</dbReference>
<dbReference type="InterPro" id="IPR053191">
    <property type="entry name" value="DcsG_Biosynth_Enzyme"/>
</dbReference>
<name>A0A4U3MBI7_9ACTN</name>
<dbReference type="SUPFAM" id="SSF56059">
    <property type="entry name" value="Glutathione synthetase ATP-binding domain-like"/>
    <property type="match status" value="1"/>
</dbReference>
<protein>
    <recommendedName>
        <fullName evidence="3">ATP-grasp domain-containing protein</fullName>
    </recommendedName>
</protein>
<keyword evidence="2" id="KW-1185">Reference proteome</keyword>
<dbReference type="OrthoDB" id="3373978at2"/>
<accession>A0A4U3MBI7</accession>
<organism evidence="1 2">
    <name type="scientific">Herbidospora galbida</name>
    <dbReference type="NCBI Taxonomy" id="2575442"/>
    <lineage>
        <taxon>Bacteria</taxon>
        <taxon>Bacillati</taxon>
        <taxon>Actinomycetota</taxon>
        <taxon>Actinomycetes</taxon>
        <taxon>Streptosporangiales</taxon>
        <taxon>Streptosporangiaceae</taxon>
        <taxon>Herbidospora</taxon>
    </lineage>
</organism>
<proteinExistence type="predicted"/>
<dbReference type="Gene3D" id="3.30.470.20">
    <property type="entry name" value="ATP-grasp fold, B domain"/>
    <property type="match status" value="1"/>
</dbReference>
<dbReference type="AlphaFoldDB" id="A0A4U3MBI7"/>
<dbReference type="PANTHER" id="PTHR39217">
    <property type="match status" value="1"/>
</dbReference>
<evidence type="ECO:0000313" key="2">
    <source>
        <dbReference type="Proteomes" id="UP000308705"/>
    </source>
</evidence>
<sequence length="276" mass="30859">MQGEISMKAAYVTWDGPDPERETVLSAWLAEGIEGAPVRWDDPEADWSEFDAAVVRSPWDYVGRRDEFIDWAWRAEQHTRLLNPASVLAWNTDKTYLKHLGVPTVPTHWSSLALPDWAEYVVKPTISAGARDTIRTASAQEAAAFAASLEAQGRPIMVQPYVESVEHEGELSLHYFNGQFSHAVRRTPLLIPDIGDLNDAGAKATLRDPDDDQFDLAEEILGKVAEPLLYARIDLVRMPGGEPVLIELELTEPFLYLDTELEAPSFFARALKEMLA</sequence>
<reference evidence="1 2" key="1">
    <citation type="submission" date="2019-04" db="EMBL/GenBank/DDBJ databases">
        <title>Herbidospora sp. NEAU-GS14.nov., a novel actinomycete isolated from soil.</title>
        <authorList>
            <person name="Han L."/>
        </authorList>
    </citation>
    <scope>NUCLEOTIDE SEQUENCE [LARGE SCALE GENOMIC DNA]</scope>
    <source>
        <strain evidence="1 2">NEAU-GS14</strain>
    </source>
</reference>
<gene>
    <name evidence="1" type="ORF">FDA94_27725</name>
</gene>
<dbReference type="GO" id="GO:0005524">
    <property type="term" value="F:ATP binding"/>
    <property type="evidence" value="ECO:0007669"/>
    <property type="project" value="InterPro"/>
</dbReference>
<comment type="caution">
    <text evidence="1">The sequence shown here is derived from an EMBL/GenBank/DDBJ whole genome shotgun (WGS) entry which is preliminary data.</text>
</comment>
<dbReference type="Proteomes" id="UP000308705">
    <property type="component" value="Unassembled WGS sequence"/>
</dbReference>
<dbReference type="PANTHER" id="PTHR39217:SF1">
    <property type="entry name" value="GLUTATHIONE SYNTHETASE"/>
    <property type="match status" value="1"/>
</dbReference>